<protein>
    <submittedName>
        <fullName evidence="1">Uncharacterized protein</fullName>
    </submittedName>
</protein>
<reference evidence="1 2" key="1">
    <citation type="journal article" date="2022" name="Hortic Res">
        <title>A haplotype resolved chromosomal level avocado genome allows analysis of novel avocado genes.</title>
        <authorList>
            <person name="Nath O."/>
            <person name="Fletcher S.J."/>
            <person name="Hayward A."/>
            <person name="Shaw L.M."/>
            <person name="Masouleh A.K."/>
            <person name="Furtado A."/>
            <person name="Henry R.J."/>
            <person name="Mitter N."/>
        </authorList>
    </citation>
    <scope>NUCLEOTIDE SEQUENCE [LARGE SCALE GENOMIC DNA]</scope>
    <source>
        <strain evidence="2">cv. Hass</strain>
    </source>
</reference>
<evidence type="ECO:0000313" key="1">
    <source>
        <dbReference type="EMBL" id="KAJ8634318.1"/>
    </source>
</evidence>
<accession>A0ACC2LMB9</accession>
<organism evidence="1 2">
    <name type="scientific">Persea americana</name>
    <name type="common">Avocado</name>
    <dbReference type="NCBI Taxonomy" id="3435"/>
    <lineage>
        <taxon>Eukaryota</taxon>
        <taxon>Viridiplantae</taxon>
        <taxon>Streptophyta</taxon>
        <taxon>Embryophyta</taxon>
        <taxon>Tracheophyta</taxon>
        <taxon>Spermatophyta</taxon>
        <taxon>Magnoliopsida</taxon>
        <taxon>Magnoliidae</taxon>
        <taxon>Laurales</taxon>
        <taxon>Lauraceae</taxon>
        <taxon>Persea</taxon>
    </lineage>
</organism>
<gene>
    <name evidence="1" type="ORF">MRB53_027654</name>
</gene>
<name>A0ACC2LMB9_PERAE</name>
<dbReference type="EMBL" id="CM056816">
    <property type="protein sequence ID" value="KAJ8634318.1"/>
    <property type="molecule type" value="Genomic_DNA"/>
</dbReference>
<dbReference type="Proteomes" id="UP001234297">
    <property type="component" value="Chromosome 8"/>
</dbReference>
<proteinExistence type="predicted"/>
<evidence type="ECO:0000313" key="2">
    <source>
        <dbReference type="Proteomes" id="UP001234297"/>
    </source>
</evidence>
<comment type="caution">
    <text evidence="1">The sequence shown here is derived from an EMBL/GenBank/DDBJ whole genome shotgun (WGS) entry which is preliminary data.</text>
</comment>
<sequence>MMDDTCSQGGAFDLLKQLEHILETDNLIDEVGFVHPSQFVALNKGLNSSCPPSVSVLESTDGNIGRDTAEDTVEQYDHNIFWNKDNKLAISTSSVLPLYGAAVHAFMSASRQYKASINLPERTDSVDESVDHRYSNCRTFLENELMRHSKALVILSCDFGSAWNSRKLIVSRKQSFSLFMGELQLSTLTLSYSPKSECAWNHRRWVIKMIAGKCDNLSEIMRKDSELVEKIAEKSKMNYRAWNHRCWLVSYMTTEQVLDELNQSRKWAELHVADNCCFHYRRRLLLWIFEESRSKEVEACFDYKIDLYLVWKEEFIWDEMLIKRYIGREALWVHRRFLSQCWIKHFMDAQSEICHHSENYVFDTLLNNELQLLHCCLSKSDNAFEDCQMHAELAASYILWISKQFPQTLESELQVKLKGILNKGCLMIHSNVITNPCRVPQPRLQLKSDVPNRKLEMLKLTLSKS</sequence>
<keyword evidence="2" id="KW-1185">Reference proteome</keyword>